<keyword evidence="6" id="KW-1185">Reference proteome</keyword>
<evidence type="ECO:0000256" key="1">
    <source>
        <dbReference type="ARBA" id="ARBA00001946"/>
    </source>
</evidence>
<dbReference type="Proteomes" id="UP001390339">
    <property type="component" value="Unassembled WGS sequence"/>
</dbReference>
<comment type="similarity">
    <text evidence="2 4">Belongs to the terpene synthase family.</text>
</comment>
<accession>A0ABR2HZH8</accession>
<dbReference type="Pfam" id="PF19086">
    <property type="entry name" value="Terpene_syn_C_2"/>
    <property type="match status" value="1"/>
</dbReference>
<dbReference type="InterPro" id="IPR008949">
    <property type="entry name" value="Isoprenoid_synthase_dom_sf"/>
</dbReference>
<evidence type="ECO:0000256" key="2">
    <source>
        <dbReference type="ARBA" id="ARBA00006333"/>
    </source>
</evidence>
<sequence>MAASTACETQPVANAFTKAPQASEFRRPERPSFDEVKEALVGQTLTVPNLRPLFGHWPQGINPALSSLQSAISGSTEKFGMKPEHRESLIDANVVDFAALCWPEVDLEALEFWTHLVMWTWIVEGYTDTLVADEAAANAFRSKAKSVWSSMLELGEPESRMETQAPPQQRQYQTLIASFKPFAARFCQMFDLESRQLLLDELFVYLKGTELEAKMRSSRQMPSYERYLNMRMLANGSGFFLVLSGLHKLAGNQAAVGKSPQWVDLKKTSATINFLVNDLLSANREFKTGEYLNSILLRAYDLHSVDASVAECVTRIKNLVEDYDRQAQSILAELKQEDDARIAAAGAIGAMRSFNVGSLEWSLNVKRYGLQDHTLPDGSIRLKLGQ</sequence>
<organism evidence="5 6">
    <name type="scientific">Apiospora arundinis</name>
    <dbReference type="NCBI Taxonomy" id="335852"/>
    <lineage>
        <taxon>Eukaryota</taxon>
        <taxon>Fungi</taxon>
        <taxon>Dikarya</taxon>
        <taxon>Ascomycota</taxon>
        <taxon>Pezizomycotina</taxon>
        <taxon>Sordariomycetes</taxon>
        <taxon>Xylariomycetidae</taxon>
        <taxon>Amphisphaeriales</taxon>
        <taxon>Apiosporaceae</taxon>
        <taxon>Apiospora</taxon>
    </lineage>
</organism>
<dbReference type="EC" id="4.2.3.-" evidence="4"/>
<dbReference type="Gene3D" id="1.10.600.10">
    <property type="entry name" value="Farnesyl Diphosphate Synthase"/>
    <property type="match status" value="1"/>
</dbReference>
<evidence type="ECO:0000313" key="6">
    <source>
        <dbReference type="Proteomes" id="UP001390339"/>
    </source>
</evidence>
<evidence type="ECO:0000256" key="4">
    <source>
        <dbReference type="RuleBase" id="RU366034"/>
    </source>
</evidence>
<name>A0ABR2HZH8_9PEZI</name>
<protein>
    <recommendedName>
        <fullName evidence="4">Terpene synthase</fullName>
        <ecNumber evidence="4">4.2.3.-</ecNumber>
    </recommendedName>
</protein>
<reference evidence="5 6" key="1">
    <citation type="journal article" date="2024" name="IMA Fungus">
        <title>Apiospora arundinis, a panoply of carbohydrate-active enzymes and secondary metabolites.</title>
        <authorList>
            <person name="Sorensen T."/>
            <person name="Petersen C."/>
            <person name="Muurmann A.T."/>
            <person name="Christiansen J.V."/>
            <person name="Brundto M.L."/>
            <person name="Overgaard C.K."/>
            <person name="Boysen A.T."/>
            <person name="Wollenberg R.D."/>
            <person name="Larsen T.O."/>
            <person name="Sorensen J.L."/>
            <person name="Nielsen K.L."/>
            <person name="Sondergaard T.E."/>
        </authorList>
    </citation>
    <scope>NUCLEOTIDE SEQUENCE [LARGE SCALE GENOMIC DNA]</scope>
    <source>
        <strain evidence="5 6">AAU 773</strain>
    </source>
</reference>
<gene>
    <name evidence="5" type="ORF">PGQ11_011376</name>
</gene>
<keyword evidence="4" id="KW-0479">Metal-binding</keyword>
<dbReference type="PANTHER" id="PTHR35201">
    <property type="entry name" value="TERPENE SYNTHASE"/>
    <property type="match status" value="1"/>
</dbReference>
<evidence type="ECO:0000256" key="3">
    <source>
        <dbReference type="ARBA" id="ARBA00022842"/>
    </source>
</evidence>
<comment type="caution">
    <text evidence="5">The sequence shown here is derived from an EMBL/GenBank/DDBJ whole genome shotgun (WGS) entry which is preliminary data.</text>
</comment>
<proteinExistence type="inferred from homology"/>
<dbReference type="EMBL" id="JAPCWZ010000007">
    <property type="protein sequence ID" value="KAK8855464.1"/>
    <property type="molecule type" value="Genomic_DNA"/>
</dbReference>
<dbReference type="InterPro" id="IPR034686">
    <property type="entry name" value="Terpene_cyclase-like_2"/>
</dbReference>
<comment type="cofactor">
    <cofactor evidence="1 4">
        <name>Mg(2+)</name>
        <dbReference type="ChEBI" id="CHEBI:18420"/>
    </cofactor>
</comment>
<keyword evidence="3 4" id="KW-0460">Magnesium</keyword>
<dbReference type="PANTHER" id="PTHR35201:SF4">
    <property type="entry name" value="BETA-PINACENE SYNTHASE-RELATED"/>
    <property type="match status" value="1"/>
</dbReference>
<dbReference type="SUPFAM" id="SSF48576">
    <property type="entry name" value="Terpenoid synthases"/>
    <property type="match status" value="1"/>
</dbReference>
<evidence type="ECO:0000313" key="5">
    <source>
        <dbReference type="EMBL" id="KAK8855464.1"/>
    </source>
</evidence>
<keyword evidence="4" id="KW-0456">Lyase</keyword>